<dbReference type="RefSeq" id="WP_319942523.1">
    <property type="nucleotide sequence ID" value="NZ_WEGI01000002.1"/>
</dbReference>
<evidence type="ECO:0000256" key="1">
    <source>
        <dbReference type="SAM" id="MobiDB-lite"/>
    </source>
</evidence>
<evidence type="ECO:0000313" key="4">
    <source>
        <dbReference type="Proteomes" id="UP000431401"/>
    </source>
</evidence>
<dbReference type="EMBL" id="WEGI01000002">
    <property type="protein sequence ID" value="MQY25233.1"/>
    <property type="molecule type" value="Genomic_DNA"/>
</dbReference>
<protein>
    <recommendedName>
        <fullName evidence="2">DUF3291 domain-containing protein</fullName>
    </recommendedName>
</protein>
<dbReference type="SUPFAM" id="SSF54909">
    <property type="entry name" value="Dimeric alpha+beta barrel"/>
    <property type="match status" value="1"/>
</dbReference>
<dbReference type="Pfam" id="PF11695">
    <property type="entry name" value="DUF3291"/>
    <property type="match status" value="1"/>
</dbReference>
<keyword evidence="4" id="KW-1185">Reference proteome</keyword>
<dbReference type="InterPro" id="IPR011008">
    <property type="entry name" value="Dimeric_a/b-barrel"/>
</dbReference>
<reference evidence="3 4" key="1">
    <citation type="submission" date="2019-10" db="EMBL/GenBank/DDBJ databases">
        <title>Nocardia macrotermitis sp. nov. and Nocardia aurantia sp. nov., isolated from the gut of fungus growing-termite Macrotermes natalensis.</title>
        <authorList>
            <person name="Benndorf R."/>
            <person name="Schwitalla J."/>
            <person name="Martin K."/>
            <person name="De Beer W."/>
            <person name="Kaster A.-K."/>
            <person name="Vollmers J."/>
            <person name="Poulsen M."/>
            <person name="Beemelmanns C."/>
        </authorList>
    </citation>
    <scope>NUCLEOTIDE SEQUENCE [LARGE SCALE GENOMIC DNA]</scope>
    <source>
        <strain evidence="3 4">RB56</strain>
    </source>
</reference>
<accession>A0A7K0DHD9</accession>
<dbReference type="Proteomes" id="UP000431401">
    <property type="component" value="Unassembled WGS sequence"/>
</dbReference>
<proteinExistence type="predicted"/>
<name>A0A7K0DHD9_9NOCA</name>
<dbReference type="AlphaFoldDB" id="A0A7K0DHD9"/>
<organism evidence="3 4">
    <name type="scientific">Nocardia aurantia</name>
    <dbReference type="NCBI Taxonomy" id="2585199"/>
    <lineage>
        <taxon>Bacteria</taxon>
        <taxon>Bacillati</taxon>
        <taxon>Actinomycetota</taxon>
        <taxon>Actinomycetes</taxon>
        <taxon>Mycobacteriales</taxon>
        <taxon>Nocardiaceae</taxon>
        <taxon>Nocardia</taxon>
    </lineage>
</organism>
<feature type="region of interest" description="Disordered" evidence="1">
    <location>
        <begin position="164"/>
        <end position="190"/>
    </location>
</feature>
<dbReference type="InterPro" id="IPR021708">
    <property type="entry name" value="DUF3291"/>
</dbReference>
<sequence length="190" mass="20320">MNDHQLAQIDIALPLEPLTSARLAGFVATLDEINALADSAPGFVWRLQTEDGDASAIRAFGDGRIIVTMTVWTSPETPADFAPSPSQPGATAPLLADDPNCLARPERPALRNARLATTHPAPMPSWQAELWSVEPVVRQAIRTPPMLGPGSVARTRCGTSISSAVPDRVQARRRGPMSKRLGSGPMRTRA</sequence>
<comment type="caution">
    <text evidence="3">The sequence shown here is derived from an EMBL/GenBank/DDBJ whole genome shotgun (WGS) entry which is preliminary data.</text>
</comment>
<gene>
    <name evidence="3" type="ORF">NRB56_07890</name>
</gene>
<feature type="domain" description="DUF3291" evidence="2">
    <location>
        <begin position="6"/>
        <end position="82"/>
    </location>
</feature>
<evidence type="ECO:0000259" key="2">
    <source>
        <dbReference type="Pfam" id="PF11695"/>
    </source>
</evidence>
<evidence type="ECO:0000313" key="3">
    <source>
        <dbReference type="EMBL" id="MQY25233.1"/>
    </source>
</evidence>